<dbReference type="AlphaFoldDB" id="A0A2W4TV23"/>
<sequence length="123" mass="13273">MGKKGTGKDVSKKKVKSDKLTASKKAAAGSANQARLVITHSTYIPGLIKLLEKLAKCPEIQTITPAVIAPVKSNSPRLRLKVSVPIRGGHKLIARKSKLAQEVFVITHWSKADLERAIAQILS</sequence>
<feature type="compositionally biased region" description="Basic and acidic residues" evidence="1">
    <location>
        <begin position="1"/>
        <end position="21"/>
    </location>
</feature>
<gene>
    <name evidence="2" type="ORF">DCF25_17225</name>
</gene>
<evidence type="ECO:0000313" key="3">
    <source>
        <dbReference type="Proteomes" id="UP000249354"/>
    </source>
</evidence>
<proteinExistence type="predicted"/>
<dbReference type="InterPro" id="IPR018664">
    <property type="entry name" value="DUF2103_metal-binding"/>
</dbReference>
<comment type="caution">
    <text evidence="2">The sequence shown here is derived from an EMBL/GenBank/DDBJ whole genome shotgun (WGS) entry which is preliminary data.</text>
</comment>
<dbReference type="Pfam" id="PF09876">
    <property type="entry name" value="DUF2103"/>
    <property type="match status" value="1"/>
</dbReference>
<organism evidence="2 3">
    <name type="scientific">Leptolyngbya foveolarum</name>
    <dbReference type="NCBI Taxonomy" id="47253"/>
    <lineage>
        <taxon>Bacteria</taxon>
        <taxon>Bacillati</taxon>
        <taxon>Cyanobacteriota</taxon>
        <taxon>Cyanophyceae</taxon>
        <taxon>Leptolyngbyales</taxon>
        <taxon>Leptolyngbyaceae</taxon>
        <taxon>Leptolyngbya group</taxon>
        <taxon>Leptolyngbya</taxon>
    </lineage>
</organism>
<dbReference type="EMBL" id="QBMC01000142">
    <property type="protein sequence ID" value="PZO12673.1"/>
    <property type="molecule type" value="Genomic_DNA"/>
</dbReference>
<reference evidence="3" key="1">
    <citation type="submission" date="2018-04" db="EMBL/GenBank/DDBJ databases">
        <authorList>
            <person name="Cornet L."/>
        </authorList>
    </citation>
    <scope>NUCLEOTIDE SEQUENCE [LARGE SCALE GENOMIC DNA]</scope>
</reference>
<evidence type="ECO:0000313" key="2">
    <source>
        <dbReference type="EMBL" id="PZO12673.1"/>
    </source>
</evidence>
<protein>
    <submittedName>
        <fullName evidence="2">Metal-binding protein</fullName>
    </submittedName>
</protein>
<accession>A0A2W4TV23</accession>
<dbReference type="Proteomes" id="UP000249354">
    <property type="component" value="Unassembled WGS sequence"/>
</dbReference>
<feature type="region of interest" description="Disordered" evidence="1">
    <location>
        <begin position="1"/>
        <end position="30"/>
    </location>
</feature>
<reference evidence="2 3" key="2">
    <citation type="submission" date="2018-06" db="EMBL/GenBank/DDBJ databases">
        <title>Metagenomic assembly of (sub)arctic Cyanobacteria and their associated microbiome from non-axenic cultures.</title>
        <authorList>
            <person name="Baurain D."/>
        </authorList>
    </citation>
    <scope>NUCLEOTIDE SEQUENCE [LARGE SCALE GENOMIC DNA]</scope>
    <source>
        <strain evidence="2">ULC129bin1</strain>
    </source>
</reference>
<evidence type="ECO:0000256" key="1">
    <source>
        <dbReference type="SAM" id="MobiDB-lite"/>
    </source>
</evidence>
<name>A0A2W4TV23_9CYAN</name>